<dbReference type="InterPro" id="IPR036249">
    <property type="entry name" value="Thioredoxin-like_sf"/>
</dbReference>
<evidence type="ECO:0000256" key="1">
    <source>
        <dbReference type="ARBA" id="ARBA00007409"/>
    </source>
</evidence>
<dbReference type="PANTHER" id="PTHR44051:SF19">
    <property type="entry name" value="DISULFIDE-BOND OXIDOREDUCTASE YFCG"/>
    <property type="match status" value="1"/>
</dbReference>
<dbReference type="KEGG" id="dea:FPZ08_04555"/>
<protein>
    <submittedName>
        <fullName evidence="5">Glutathione S-transferase family protein</fullName>
    </submittedName>
</protein>
<evidence type="ECO:0000256" key="2">
    <source>
        <dbReference type="ARBA" id="ARBA00022679"/>
    </source>
</evidence>
<evidence type="ECO:0000313" key="5">
    <source>
        <dbReference type="EMBL" id="QDZ10078.1"/>
    </source>
</evidence>
<reference evidence="5 6" key="1">
    <citation type="submission" date="2019-07" db="EMBL/GenBank/DDBJ databases">
        <title>Full genome sequence of Devosia sp. Gsoil 520.</title>
        <authorList>
            <person name="Im W.-T."/>
        </authorList>
    </citation>
    <scope>NUCLEOTIDE SEQUENCE [LARGE SCALE GENOMIC DNA]</scope>
    <source>
        <strain evidence="5 6">Gsoil 520</strain>
    </source>
</reference>
<dbReference type="OrthoDB" id="9810080at2"/>
<dbReference type="PROSITE" id="PS50404">
    <property type="entry name" value="GST_NTER"/>
    <property type="match status" value="1"/>
</dbReference>
<dbReference type="PANTHER" id="PTHR44051">
    <property type="entry name" value="GLUTATHIONE S-TRANSFERASE-RELATED"/>
    <property type="match status" value="1"/>
</dbReference>
<dbReference type="SUPFAM" id="SSF52833">
    <property type="entry name" value="Thioredoxin-like"/>
    <property type="match status" value="1"/>
</dbReference>
<dbReference type="Pfam" id="PF00043">
    <property type="entry name" value="GST_C"/>
    <property type="match status" value="1"/>
</dbReference>
<dbReference type="SFLD" id="SFLDG00358">
    <property type="entry name" value="Main_(cytGST)"/>
    <property type="match status" value="1"/>
</dbReference>
<evidence type="ECO:0000313" key="6">
    <source>
        <dbReference type="Proteomes" id="UP000315364"/>
    </source>
</evidence>
<dbReference type="EMBL" id="CP042304">
    <property type="protein sequence ID" value="QDZ10078.1"/>
    <property type="molecule type" value="Genomic_DNA"/>
</dbReference>
<organism evidence="5 6">
    <name type="scientific">Devosia ginsengisoli</name>
    <dbReference type="NCBI Taxonomy" id="400770"/>
    <lineage>
        <taxon>Bacteria</taxon>
        <taxon>Pseudomonadati</taxon>
        <taxon>Pseudomonadota</taxon>
        <taxon>Alphaproteobacteria</taxon>
        <taxon>Hyphomicrobiales</taxon>
        <taxon>Devosiaceae</taxon>
        <taxon>Devosia</taxon>
    </lineage>
</organism>
<dbReference type="Gene3D" id="3.40.30.10">
    <property type="entry name" value="Glutaredoxin"/>
    <property type="match status" value="1"/>
</dbReference>
<accession>A0A5B8LP82</accession>
<gene>
    <name evidence="5" type="ORF">FPZ08_04555</name>
</gene>
<dbReference type="GO" id="GO:0016740">
    <property type="term" value="F:transferase activity"/>
    <property type="evidence" value="ECO:0007669"/>
    <property type="project" value="UniProtKB-KW"/>
</dbReference>
<dbReference type="FunFam" id="3.40.30.10:FF:000039">
    <property type="entry name" value="Glutathione S-transferase domain"/>
    <property type="match status" value="1"/>
</dbReference>
<dbReference type="InterPro" id="IPR040079">
    <property type="entry name" value="Glutathione_S-Trfase"/>
</dbReference>
<dbReference type="InterPro" id="IPR004045">
    <property type="entry name" value="Glutathione_S-Trfase_N"/>
</dbReference>
<dbReference type="Pfam" id="PF13409">
    <property type="entry name" value="GST_N_2"/>
    <property type="match status" value="1"/>
</dbReference>
<evidence type="ECO:0000259" key="3">
    <source>
        <dbReference type="PROSITE" id="PS50404"/>
    </source>
</evidence>
<feature type="domain" description="GST C-terminal" evidence="4">
    <location>
        <begin position="91"/>
        <end position="217"/>
    </location>
</feature>
<evidence type="ECO:0000259" key="4">
    <source>
        <dbReference type="PROSITE" id="PS50405"/>
    </source>
</evidence>
<keyword evidence="2 5" id="KW-0808">Transferase</keyword>
<proteinExistence type="inferred from homology"/>
<sequence>MRLSPNLTLWGRANSANVQKTLWALEELGLPYTHKLVGGSHGGLDEPSYRAMNPNGLVPTLQDGELTVWESHATLRYLAASYGENTLWPVDPRERAMVDQWTDWTATTFQPAWIAVFWLLVRTPPEQRDDKAIAAALAKTVAALRILDANLAERDYVAGDRLSYADIASGVALYRWFTMDIDRPAMPGVENWYRRLQERPAFRKAVMVSYDELVARLAF</sequence>
<dbReference type="AlphaFoldDB" id="A0A5B8LP82"/>
<dbReference type="CDD" id="cd03047">
    <property type="entry name" value="GST_N_2"/>
    <property type="match status" value="1"/>
</dbReference>
<dbReference type="SFLD" id="SFLDG01150">
    <property type="entry name" value="Main.1:_Beta-like"/>
    <property type="match status" value="1"/>
</dbReference>
<comment type="similarity">
    <text evidence="1">Belongs to the GST superfamily.</text>
</comment>
<dbReference type="InterPro" id="IPR004046">
    <property type="entry name" value="GST_C"/>
</dbReference>
<dbReference type="InterPro" id="IPR010987">
    <property type="entry name" value="Glutathione-S-Trfase_C-like"/>
</dbReference>
<dbReference type="SFLD" id="SFLDS00019">
    <property type="entry name" value="Glutathione_Transferase_(cytos"/>
    <property type="match status" value="1"/>
</dbReference>
<feature type="domain" description="GST N-terminal" evidence="3">
    <location>
        <begin position="5"/>
        <end position="86"/>
    </location>
</feature>
<keyword evidence="6" id="KW-1185">Reference proteome</keyword>
<dbReference type="SUPFAM" id="SSF47616">
    <property type="entry name" value="GST C-terminal domain-like"/>
    <property type="match status" value="1"/>
</dbReference>
<dbReference type="Proteomes" id="UP000315364">
    <property type="component" value="Chromosome"/>
</dbReference>
<name>A0A5B8LP82_9HYPH</name>
<dbReference type="InterPro" id="IPR036282">
    <property type="entry name" value="Glutathione-S-Trfase_C_sf"/>
</dbReference>
<dbReference type="Gene3D" id="1.20.1050.10">
    <property type="match status" value="1"/>
</dbReference>
<dbReference type="PROSITE" id="PS50405">
    <property type="entry name" value="GST_CTER"/>
    <property type="match status" value="1"/>
</dbReference>